<proteinExistence type="predicted"/>
<accession>A0A8S5SXW7</accession>
<evidence type="ECO:0000313" key="1">
    <source>
        <dbReference type="EMBL" id="DAF55909.1"/>
    </source>
</evidence>
<organism evidence="1">
    <name type="scientific">Siphoviridae sp. ctzlI32</name>
    <dbReference type="NCBI Taxonomy" id="2827981"/>
    <lineage>
        <taxon>Viruses</taxon>
        <taxon>Duplodnaviria</taxon>
        <taxon>Heunggongvirae</taxon>
        <taxon>Uroviricota</taxon>
        <taxon>Caudoviricetes</taxon>
    </lineage>
</organism>
<protein>
    <submittedName>
        <fullName evidence="1">Uncharacterized protein</fullName>
    </submittedName>
</protein>
<reference evidence="1" key="1">
    <citation type="journal article" date="2021" name="Proc. Natl. Acad. Sci. U.S.A.">
        <title>A Catalog of Tens of Thousands of Viruses from Human Metagenomes Reveals Hidden Associations with Chronic Diseases.</title>
        <authorList>
            <person name="Tisza M.J."/>
            <person name="Buck C.B."/>
        </authorList>
    </citation>
    <scope>NUCLEOTIDE SEQUENCE</scope>
    <source>
        <strain evidence="1">CtzlI32</strain>
    </source>
</reference>
<name>A0A8S5SXW7_9CAUD</name>
<dbReference type="EMBL" id="BK032703">
    <property type="protein sequence ID" value="DAF55909.1"/>
    <property type="molecule type" value="Genomic_DNA"/>
</dbReference>
<dbReference type="InterPro" id="IPR024411">
    <property type="entry name" value="Tail_terminator_phage"/>
</dbReference>
<dbReference type="Pfam" id="PF12691">
    <property type="entry name" value="Phage_tail_terminator_6"/>
    <property type="match status" value="1"/>
</dbReference>
<sequence length="135" mass="15294">MMLTLDNIRGYIASLGIAEDSNVYIGKLNSKKERSIGVYHRKDSGPPVMALGGYEYSSHDIRRISLLIHWNKSVQASEQAAYELYEKLKNVSSLSIGDTPIHCIILQVPEPVDVGTDDKGVYEYVIWLDFVYQRK</sequence>